<accession>A0A7J7XEZ7</accession>
<gene>
    <name evidence="1" type="ORF">mMyoMyo1_003885</name>
</gene>
<dbReference type="Proteomes" id="UP000527355">
    <property type="component" value="Unassembled WGS sequence"/>
</dbReference>
<reference evidence="1 2" key="1">
    <citation type="journal article" date="2020" name="Nature">
        <title>Six reference-quality genomes reveal evolution of bat adaptations.</title>
        <authorList>
            <person name="Jebb D."/>
            <person name="Huang Z."/>
            <person name="Pippel M."/>
            <person name="Hughes G.M."/>
            <person name="Lavrichenko K."/>
            <person name="Devanna P."/>
            <person name="Winkler S."/>
            <person name="Jermiin L.S."/>
            <person name="Skirmuntt E.C."/>
            <person name="Katzourakis A."/>
            <person name="Burkitt-Gray L."/>
            <person name="Ray D.A."/>
            <person name="Sullivan K.A.M."/>
            <person name="Roscito J.G."/>
            <person name="Kirilenko B.M."/>
            <person name="Davalos L.M."/>
            <person name="Corthals A.P."/>
            <person name="Power M.L."/>
            <person name="Jones G."/>
            <person name="Ransome R.D."/>
            <person name="Dechmann D.K.N."/>
            <person name="Locatelli A.G."/>
            <person name="Puechmaille S.J."/>
            <person name="Fedrigo O."/>
            <person name="Jarvis E.D."/>
            <person name="Hiller M."/>
            <person name="Vernes S.C."/>
            <person name="Myers E.W."/>
            <person name="Teeling E.C."/>
        </authorList>
    </citation>
    <scope>NUCLEOTIDE SEQUENCE [LARGE SCALE GENOMIC DNA]</scope>
    <source>
        <strain evidence="1">MMyoMyo1</strain>
        <tissue evidence="1">Flight muscle</tissue>
    </source>
</reference>
<proteinExistence type="predicted"/>
<dbReference type="AlphaFoldDB" id="A0A7J7XEZ7"/>
<evidence type="ECO:0000313" key="2">
    <source>
        <dbReference type="Proteomes" id="UP000527355"/>
    </source>
</evidence>
<evidence type="ECO:0000313" key="1">
    <source>
        <dbReference type="EMBL" id="KAF6348261.1"/>
    </source>
</evidence>
<comment type="caution">
    <text evidence="1">The sequence shown here is derived from an EMBL/GenBank/DDBJ whole genome shotgun (WGS) entry which is preliminary data.</text>
</comment>
<protein>
    <submittedName>
        <fullName evidence="1">Diaphanous related formin 1</fullName>
    </submittedName>
</protein>
<keyword evidence="2" id="KW-1185">Reference proteome</keyword>
<dbReference type="EMBL" id="JABWUV010000006">
    <property type="protein sequence ID" value="KAF6348261.1"/>
    <property type="molecule type" value="Genomic_DNA"/>
</dbReference>
<name>A0A7J7XEZ7_MYOMY</name>
<sequence length="51" mass="6311">MHWVLKSNRLPPRNRTWKQRCLSSQDRLPSCPRNWKMPRKKWLLSLLQLLL</sequence>
<organism evidence="1 2">
    <name type="scientific">Myotis myotis</name>
    <name type="common">Greater mouse-eared bat</name>
    <name type="synonym">Vespertilio myotis</name>
    <dbReference type="NCBI Taxonomy" id="51298"/>
    <lineage>
        <taxon>Eukaryota</taxon>
        <taxon>Metazoa</taxon>
        <taxon>Chordata</taxon>
        <taxon>Craniata</taxon>
        <taxon>Vertebrata</taxon>
        <taxon>Euteleostomi</taxon>
        <taxon>Mammalia</taxon>
        <taxon>Eutheria</taxon>
        <taxon>Laurasiatheria</taxon>
        <taxon>Chiroptera</taxon>
        <taxon>Yangochiroptera</taxon>
        <taxon>Vespertilionidae</taxon>
        <taxon>Myotis</taxon>
    </lineage>
</organism>